<dbReference type="EMBL" id="MQWB01000001">
    <property type="protein sequence ID" value="OZC02014.1"/>
    <property type="molecule type" value="Genomic_DNA"/>
</dbReference>
<evidence type="ECO:0000256" key="1">
    <source>
        <dbReference type="ARBA" id="ARBA00004275"/>
    </source>
</evidence>
<evidence type="ECO:0000256" key="3">
    <source>
        <dbReference type="ARBA" id="ARBA00023235"/>
    </source>
</evidence>
<dbReference type="InterPro" id="IPR051053">
    <property type="entry name" value="ECH/Chromodomain_protein"/>
</dbReference>
<keyword evidence="5" id="KW-1185">Reference proteome</keyword>
<dbReference type="RefSeq" id="WP_094545814.1">
    <property type="nucleotide sequence ID" value="NZ_MQWB01000001.1"/>
</dbReference>
<dbReference type="Pfam" id="PF00378">
    <property type="entry name" value="ECH_1"/>
    <property type="match status" value="1"/>
</dbReference>
<dbReference type="InterPro" id="IPR029045">
    <property type="entry name" value="ClpP/crotonase-like_dom_sf"/>
</dbReference>
<dbReference type="OrthoDB" id="9775794at2"/>
<keyword evidence="3" id="KW-0413">Isomerase</keyword>
<dbReference type="PANTHER" id="PTHR43684">
    <property type="match status" value="1"/>
</dbReference>
<gene>
    <name evidence="4" type="ORF">BSZ36_02875</name>
</gene>
<dbReference type="AlphaFoldDB" id="A0A259TWQ2"/>
<sequence length="254" mass="27291">MTDHVRSTRDGRVLHLTLARPEKKNALTRAMYAALADTLTEASGDAQVRAVVLSGEGGSFTAGNDLFDFMMEPPTDETSPVFQFLHAAVAFPKPLIAAVDGVAIGIGTTILLHCDLAYATPEARFKMPFTDLGLVPEAASSLLIPRMAGGAKAAELLLLGETFGAETAREVGLINGVEAEPLAVAMEKAHALAAKPPEAVRQSKALLRAPLRERVDAVMREEAELFIARLQSEEAQEAFTAFMEKRAPDFSRFE</sequence>
<protein>
    <submittedName>
        <fullName evidence="4">Enoyl-CoA hydratase</fullName>
    </submittedName>
</protein>
<dbReference type="InterPro" id="IPR001753">
    <property type="entry name" value="Enoyl-CoA_hydra/iso"/>
</dbReference>
<comment type="caution">
    <text evidence="4">The sequence shown here is derived from an EMBL/GenBank/DDBJ whole genome shotgun (WGS) entry which is preliminary data.</text>
</comment>
<evidence type="ECO:0000313" key="5">
    <source>
        <dbReference type="Proteomes" id="UP000216446"/>
    </source>
</evidence>
<dbReference type="PANTHER" id="PTHR43684:SF1">
    <property type="entry name" value="ENOYL-COA DELTA ISOMERASE 2"/>
    <property type="match status" value="1"/>
</dbReference>
<proteinExistence type="predicted"/>
<organism evidence="4 5">
    <name type="scientific">Rubricoccus marinus</name>
    <dbReference type="NCBI Taxonomy" id="716817"/>
    <lineage>
        <taxon>Bacteria</taxon>
        <taxon>Pseudomonadati</taxon>
        <taxon>Rhodothermota</taxon>
        <taxon>Rhodothermia</taxon>
        <taxon>Rhodothermales</taxon>
        <taxon>Rubricoccaceae</taxon>
        <taxon>Rubricoccus</taxon>
    </lineage>
</organism>
<dbReference type="SUPFAM" id="SSF52096">
    <property type="entry name" value="ClpP/crotonase"/>
    <property type="match status" value="1"/>
</dbReference>
<accession>A0A259TWQ2</accession>
<dbReference type="CDD" id="cd06558">
    <property type="entry name" value="crotonase-like"/>
    <property type="match status" value="1"/>
</dbReference>
<evidence type="ECO:0000313" key="4">
    <source>
        <dbReference type="EMBL" id="OZC02014.1"/>
    </source>
</evidence>
<reference evidence="4" key="1">
    <citation type="submission" date="2016-11" db="EMBL/GenBank/DDBJ databases">
        <title>Study of marine rhodopsin-containing bacteria.</title>
        <authorList>
            <person name="Yoshizawa S."/>
            <person name="Kumagai Y."/>
            <person name="Kogure K."/>
        </authorList>
    </citation>
    <scope>NUCLEOTIDE SEQUENCE [LARGE SCALE GENOMIC DNA]</scope>
    <source>
        <strain evidence="4">SG-29</strain>
    </source>
</reference>
<dbReference type="GO" id="GO:0004165">
    <property type="term" value="F:delta(3)-delta(2)-enoyl-CoA isomerase activity"/>
    <property type="evidence" value="ECO:0007669"/>
    <property type="project" value="UniProtKB-ARBA"/>
</dbReference>
<dbReference type="Gene3D" id="3.90.226.10">
    <property type="entry name" value="2-enoyl-CoA Hydratase, Chain A, domain 1"/>
    <property type="match status" value="1"/>
</dbReference>
<keyword evidence="2" id="KW-0576">Peroxisome</keyword>
<name>A0A259TWQ2_9BACT</name>
<dbReference type="Proteomes" id="UP000216446">
    <property type="component" value="Unassembled WGS sequence"/>
</dbReference>
<dbReference type="InParanoid" id="A0A259TWQ2"/>
<evidence type="ECO:0000256" key="2">
    <source>
        <dbReference type="ARBA" id="ARBA00023140"/>
    </source>
</evidence>
<comment type="subcellular location">
    <subcellularLocation>
        <location evidence="1">Peroxisome</location>
    </subcellularLocation>
</comment>